<proteinExistence type="predicted"/>
<dbReference type="PANTHER" id="PTHR22989">
    <property type="entry name" value="UNCHARACTERIZED DUF13 C.ELEGANS"/>
    <property type="match status" value="1"/>
</dbReference>
<evidence type="ECO:0000313" key="1">
    <source>
        <dbReference type="Proteomes" id="UP000887540"/>
    </source>
</evidence>
<dbReference type="AlphaFoldDB" id="A0A914D9K2"/>
<keyword evidence="1" id="KW-1185">Reference proteome</keyword>
<accession>A0A914D9K2</accession>
<protein>
    <submittedName>
        <fullName evidence="2">Uncharacterized protein</fullName>
    </submittedName>
</protein>
<organism evidence="1 2">
    <name type="scientific">Acrobeloides nanus</name>
    <dbReference type="NCBI Taxonomy" id="290746"/>
    <lineage>
        <taxon>Eukaryota</taxon>
        <taxon>Metazoa</taxon>
        <taxon>Ecdysozoa</taxon>
        <taxon>Nematoda</taxon>
        <taxon>Chromadorea</taxon>
        <taxon>Rhabditida</taxon>
        <taxon>Tylenchina</taxon>
        <taxon>Cephalobomorpha</taxon>
        <taxon>Cephaloboidea</taxon>
        <taxon>Cephalobidae</taxon>
        <taxon>Acrobeloides</taxon>
    </lineage>
</organism>
<sequence>MHEINIIYDCIYTKLLLSWTQNIPNVSAHDHKWNVYADAFLYCAEKWLDKLDPYILQNTEEIKLYLKPLINQTTCNVITLGIGNDVEAKKSLKKIRPTCSFIGADPDNSTNKDLYEKDLGGKFIHAAVGGTGNNILKLDRNHFRLVL</sequence>
<reference evidence="2" key="1">
    <citation type="submission" date="2022-11" db="UniProtKB">
        <authorList>
            <consortium name="WormBaseParasite"/>
        </authorList>
    </citation>
    <scope>IDENTIFICATION</scope>
</reference>
<evidence type="ECO:0000313" key="2">
    <source>
        <dbReference type="WBParaSite" id="ACRNAN_scaffold2035.g10604.t1"/>
    </source>
</evidence>
<name>A0A914D9K2_9BILA</name>
<dbReference type="WBParaSite" id="ACRNAN_scaffold2035.g10604.t1">
    <property type="protein sequence ID" value="ACRNAN_scaffold2035.g10604.t1"/>
    <property type="gene ID" value="ACRNAN_scaffold2035.g10604"/>
</dbReference>
<dbReference type="Proteomes" id="UP000887540">
    <property type="component" value="Unplaced"/>
</dbReference>
<dbReference type="PANTHER" id="PTHR22989:SF3">
    <property type="entry name" value="METHYLTRANSFERASE FKBM DOMAIN-CONTAINING PROTEIN"/>
    <property type="match status" value="1"/>
</dbReference>